<reference evidence="5" key="2">
    <citation type="submission" date="2012-11" db="EMBL/GenBank/DDBJ databases">
        <authorList>
            <person name="Kuo A."/>
            <person name="Curtis B.A."/>
            <person name="Tanifuji G."/>
            <person name="Burki F."/>
            <person name="Gruber A."/>
            <person name="Irimia M."/>
            <person name="Maruyama S."/>
            <person name="Arias M.C."/>
            <person name="Ball S.G."/>
            <person name="Gile G.H."/>
            <person name="Hirakawa Y."/>
            <person name="Hopkins J.F."/>
            <person name="Rensing S.A."/>
            <person name="Schmutz J."/>
            <person name="Symeonidi A."/>
            <person name="Elias M."/>
            <person name="Eveleigh R.J."/>
            <person name="Herman E.K."/>
            <person name="Klute M.J."/>
            <person name="Nakayama T."/>
            <person name="Obornik M."/>
            <person name="Reyes-Prieto A."/>
            <person name="Armbrust E.V."/>
            <person name="Aves S.J."/>
            <person name="Beiko R.G."/>
            <person name="Coutinho P."/>
            <person name="Dacks J.B."/>
            <person name="Durnford D.G."/>
            <person name="Fast N.M."/>
            <person name="Green B.R."/>
            <person name="Grisdale C."/>
            <person name="Hempe F."/>
            <person name="Henrissat B."/>
            <person name="Hoppner M.P."/>
            <person name="Ishida K.-I."/>
            <person name="Kim E."/>
            <person name="Koreny L."/>
            <person name="Kroth P.G."/>
            <person name="Liu Y."/>
            <person name="Malik S.-B."/>
            <person name="Maier U.G."/>
            <person name="McRose D."/>
            <person name="Mock T."/>
            <person name="Neilson J.A."/>
            <person name="Onodera N.T."/>
            <person name="Poole A.M."/>
            <person name="Pritham E.J."/>
            <person name="Richards T.A."/>
            <person name="Rocap G."/>
            <person name="Roy S.W."/>
            <person name="Sarai C."/>
            <person name="Schaack S."/>
            <person name="Shirato S."/>
            <person name="Slamovits C.H."/>
            <person name="Spencer D.F."/>
            <person name="Suzuki S."/>
            <person name="Worden A.Z."/>
            <person name="Zauner S."/>
            <person name="Barry K."/>
            <person name="Bell C."/>
            <person name="Bharti A.K."/>
            <person name="Crow J.A."/>
            <person name="Grimwood J."/>
            <person name="Kramer R."/>
            <person name="Lindquist E."/>
            <person name="Lucas S."/>
            <person name="Salamov A."/>
            <person name="McFadden G.I."/>
            <person name="Lane C.E."/>
            <person name="Keeling P.J."/>
            <person name="Gray M.W."/>
            <person name="Grigoriev I.V."/>
            <person name="Archibald J.M."/>
        </authorList>
    </citation>
    <scope>NUCLEOTIDE SEQUENCE</scope>
    <source>
        <strain evidence="5">CCMP2712</strain>
    </source>
</reference>
<dbReference type="RefSeq" id="XP_005839284.1">
    <property type="nucleotide sequence ID" value="XM_005839227.1"/>
</dbReference>
<feature type="chain" id="PRO_5008771828" evidence="2">
    <location>
        <begin position="22"/>
        <end position="150"/>
    </location>
</feature>
<keyword evidence="5" id="KW-1185">Reference proteome</keyword>
<reference evidence="3 5" key="1">
    <citation type="journal article" date="2012" name="Nature">
        <title>Algal genomes reveal evolutionary mosaicism and the fate of nucleomorphs.</title>
        <authorList>
            <consortium name="DOE Joint Genome Institute"/>
            <person name="Curtis B.A."/>
            <person name="Tanifuji G."/>
            <person name="Burki F."/>
            <person name="Gruber A."/>
            <person name="Irimia M."/>
            <person name="Maruyama S."/>
            <person name="Arias M.C."/>
            <person name="Ball S.G."/>
            <person name="Gile G.H."/>
            <person name="Hirakawa Y."/>
            <person name="Hopkins J.F."/>
            <person name="Kuo A."/>
            <person name="Rensing S.A."/>
            <person name="Schmutz J."/>
            <person name="Symeonidi A."/>
            <person name="Elias M."/>
            <person name="Eveleigh R.J."/>
            <person name="Herman E.K."/>
            <person name="Klute M.J."/>
            <person name="Nakayama T."/>
            <person name="Obornik M."/>
            <person name="Reyes-Prieto A."/>
            <person name="Armbrust E.V."/>
            <person name="Aves S.J."/>
            <person name="Beiko R.G."/>
            <person name="Coutinho P."/>
            <person name="Dacks J.B."/>
            <person name="Durnford D.G."/>
            <person name="Fast N.M."/>
            <person name="Green B.R."/>
            <person name="Grisdale C.J."/>
            <person name="Hempel F."/>
            <person name="Henrissat B."/>
            <person name="Hoppner M.P."/>
            <person name="Ishida K."/>
            <person name="Kim E."/>
            <person name="Koreny L."/>
            <person name="Kroth P.G."/>
            <person name="Liu Y."/>
            <person name="Malik S.B."/>
            <person name="Maier U.G."/>
            <person name="McRose D."/>
            <person name="Mock T."/>
            <person name="Neilson J.A."/>
            <person name="Onodera N.T."/>
            <person name="Poole A.M."/>
            <person name="Pritham E.J."/>
            <person name="Richards T.A."/>
            <person name="Rocap G."/>
            <person name="Roy S.W."/>
            <person name="Sarai C."/>
            <person name="Schaack S."/>
            <person name="Shirato S."/>
            <person name="Slamovits C.H."/>
            <person name="Spencer D.F."/>
            <person name="Suzuki S."/>
            <person name="Worden A.Z."/>
            <person name="Zauner S."/>
            <person name="Barry K."/>
            <person name="Bell C."/>
            <person name="Bharti A.K."/>
            <person name="Crow J.A."/>
            <person name="Grimwood J."/>
            <person name="Kramer R."/>
            <person name="Lindquist E."/>
            <person name="Lucas S."/>
            <person name="Salamov A."/>
            <person name="McFadden G.I."/>
            <person name="Lane C.E."/>
            <person name="Keeling P.J."/>
            <person name="Gray M.W."/>
            <person name="Grigoriev I.V."/>
            <person name="Archibald J.M."/>
        </authorList>
    </citation>
    <scope>NUCLEOTIDE SEQUENCE</scope>
    <source>
        <strain evidence="3 5">CCMP2712</strain>
    </source>
</reference>
<evidence type="ECO:0000313" key="3">
    <source>
        <dbReference type="EMBL" id="EKX52304.1"/>
    </source>
</evidence>
<evidence type="ECO:0000256" key="2">
    <source>
        <dbReference type="SAM" id="SignalP"/>
    </source>
</evidence>
<accession>L1JVI2</accession>
<organism evidence="3">
    <name type="scientific">Guillardia theta (strain CCMP2712)</name>
    <name type="common">Cryptophyte</name>
    <dbReference type="NCBI Taxonomy" id="905079"/>
    <lineage>
        <taxon>Eukaryota</taxon>
        <taxon>Cryptophyceae</taxon>
        <taxon>Pyrenomonadales</taxon>
        <taxon>Geminigeraceae</taxon>
        <taxon>Guillardia</taxon>
    </lineage>
</organism>
<gene>
    <name evidence="3" type="ORF">GUITHDRAFT_150750</name>
</gene>
<dbReference type="HOGENOM" id="CLU_1744014_0_0_1"/>
<evidence type="ECO:0000313" key="5">
    <source>
        <dbReference type="Proteomes" id="UP000011087"/>
    </source>
</evidence>
<keyword evidence="2" id="KW-0732">Signal</keyword>
<dbReference type="PaxDb" id="55529-EKX52304"/>
<proteinExistence type="predicted"/>
<dbReference type="AlphaFoldDB" id="L1JVI2"/>
<name>L1JVI2_GUITC</name>
<sequence length="150" mass="16856">MMPKATMVMAMVVMMAMLVQARMPRNEEDRRKMEESLRAQRDNGVHVYYVLVKRPESGANTLERTREIAGKFQQRIAKDTHVAVHAASKDKIVVKVQGDEKLANEIVSAVEAFPEAGIVEKRPIYRTLGDQSRFGGGRRMGVPKPETATM</sequence>
<evidence type="ECO:0000313" key="4">
    <source>
        <dbReference type="EnsemblProtists" id="EKX52304"/>
    </source>
</evidence>
<feature type="signal peptide" evidence="2">
    <location>
        <begin position="1"/>
        <end position="21"/>
    </location>
</feature>
<feature type="region of interest" description="Disordered" evidence="1">
    <location>
        <begin position="130"/>
        <end position="150"/>
    </location>
</feature>
<protein>
    <submittedName>
        <fullName evidence="3 4">Uncharacterized protein</fullName>
    </submittedName>
</protein>
<dbReference type="EnsemblProtists" id="EKX52304">
    <property type="protein sequence ID" value="EKX52304"/>
    <property type="gene ID" value="GUITHDRAFT_150750"/>
</dbReference>
<reference evidence="4" key="3">
    <citation type="submission" date="2016-03" db="UniProtKB">
        <authorList>
            <consortium name="EnsemblProtists"/>
        </authorList>
    </citation>
    <scope>IDENTIFICATION</scope>
</reference>
<dbReference type="EMBL" id="JH992973">
    <property type="protein sequence ID" value="EKX52304.1"/>
    <property type="molecule type" value="Genomic_DNA"/>
</dbReference>
<evidence type="ECO:0000256" key="1">
    <source>
        <dbReference type="SAM" id="MobiDB-lite"/>
    </source>
</evidence>
<dbReference type="KEGG" id="gtt:GUITHDRAFT_150750"/>
<dbReference type="GeneID" id="17308724"/>
<dbReference type="Proteomes" id="UP000011087">
    <property type="component" value="Unassembled WGS sequence"/>
</dbReference>